<name>A0BP18_PARTE</name>
<feature type="domain" description="BEACH" evidence="1">
    <location>
        <begin position="1604"/>
        <end position="1883"/>
    </location>
</feature>
<evidence type="ECO:0000313" key="3">
    <source>
        <dbReference type="EMBL" id="CAK60285.1"/>
    </source>
</evidence>
<dbReference type="eggNOG" id="KOG1787">
    <property type="taxonomic scope" value="Eukaryota"/>
</dbReference>
<evidence type="ECO:0000259" key="2">
    <source>
        <dbReference type="PROSITE" id="PS51783"/>
    </source>
</evidence>
<dbReference type="Pfam" id="PF02138">
    <property type="entry name" value="Beach"/>
    <property type="match status" value="1"/>
</dbReference>
<dbReference type="RefSeq" id="XP_001427683.1">
    <property type="nucleotide sequence ID" value="XM_001427646.1"/>
</dbReference>
<dbReference type="SMART" id="SM00320">
    <property type="entry name" value="WD40"/>
    <property type="match status" value="3"/>
</dbReference>
<dbReference type="Pfam" id="PF14844">
    <property type="entry name" value="PH_BEACH"/>
    <property type="match status" value="1"/>
</dbReference>
<dbReference type="InterPro" id="IPR011993">
    <property type="entry name" value="PH-like_dom_sf"/>
</dbReference>
<dbReference type="InterPro" id="IPR050865">
    <property type="entry name" value="BEACH_Domain"/>
</dbReference>
<dbReference type="InterPro" id="IPR001680">
    <property type="entry name" value="WD40_rpt"/>
</dbReference>
<dbReference type="Gene3D" id="2.130.10.10">
    <property type="entry name" value="YVTN repeat-like/Quinoprotein amine dehydrogenase"/>
    <property type="match status" value="1"/>
</dbReference>
<dbReference type="Gene3D" id="2.30.29.30">
    <property type="entry name" value="Pleckstrin-homology domain (PH domain)/Phosphotyrosine-binding domain (PTB)"/>
    <property type="match status" value="1"/>
</dbReference>
<dbReference type="Gene3D" id="1.10.1540.10">
    <property type="entry name" value="BEACH domain"/>
    <property type="match status" value="1"/>
</dbReference>
<keyword evidence="4" id="KW-1185">Reference proteome</keyword>
<dbReference type="KEGG" id="ptm:GSPATT00030924001"/>
<dbReference type="GeneID" id="5013467"/>
<dbReference type="SUPFAM" id="SSF50978">
    <property type="entry name" value="WD40 repeat-like"/>
    <property type="match status" value="1"/>
</dbReference>
<dbReference type="PROSITE" id="PS51783">
    <property type="entry name" value="PH_BEACH"/>
    <property type="match status" value="1"/>
</dbReference>
<dbReference type="EMBL" id="CT868007">
    <property type="protein sequence ID" value="CAK60285.1"/>
    <property type="molecule type" value="Genomic_DNA"/>
</dbReference>
<dbReference type="OrthoDB" id="26681at2759"/>
<dbReference type="InterPro" id="IPR036322">
    <property type="entry name" value="WD40_repeat_dom_sf"/>
</dbReference>
<proteinExistence type="predicted"/>
<dbReference type="Proteomes" id="UP000000600">
    <property type="component" value="Unassembled WGS sequence"/>
</dbReference>
<dbReference type="SUPFAM" id="SSF81837">
    <property type="entry name" value="BEACH domain"/>
    <property type="match status" value="1"/>
</dbReference>
<dbReference type="PROSITE" id="PS50197">
    <property type="entry name" value="BEACH"/>
    <property type="match status" value="1"/>
</dbReference>
<evidence type="ECO:0008006" key="5">
    <source>
        <dbReference type="Google" id="ProtNLM"/>
    </source>
</evidence>
<dbReference type="PANTHER" id="PTHR13743:SF112">
    <property type="entry name" value="BEACH DOMAIN-CONTAINING PROTEIN"/>
    <property type="match status" value="1"/>
</dbReference>
<evidence type="ECO:0000259" key="1">
    <source>
        <dbReference type="PROSITE" id="PS50197"/>
    </source>
</evidence>
<evidence type="ECO:0000313" key="4">
    <source>
        <dbReference type="Proteomes" id="UP000000600"/>
    </source>
</evidence>
<gene>
    <name evidence="3" type="ORF">GSPATT00030924001</name>
</gene>
<protein>
    <recommendedName>
        <fullName evidence="5">BEACH domain-containing protein</fullName>
    </recommendedName>
</protein>
<dbReference type="InterPro" id="IPR015943">
    <property type="entry name" value="WD40/YVTN_repeat-like_dom_sf"/>
</dbReference>
<organism evidence="3 4">
    <name type="scientific">Paramecium tetraurelia</name>
    <dbReference type="NCBI Taxonomy" id="5888"/>
    <lineage>
        <taxon>Eukaryota</taxon>
        <taxon>Sar</taxon>
        <taxon>Alveolata</taxon>
        <taxon>Ciliophora</taxon>
        <taxon>Intramacronucleata</taxon>
        <taxon>Oligohymenophorea</taxon>
        <taxon>Peniculida</taxon>
        <taxon>Parameciidae</taxon>
        <taxon>Paramecium</taxon>
    </lineage>
</organism>
<dbReference type="HOGENOM" id="CLU_001256_0_0_1"/>
<reference evidence="3 4" key="1">
    <citation type="journal article" date="2006" name="Nature">
        <title>Global trends of whole-genome duplications revealed by the ciliate Paramecium tetraurelia.</title>
        <authorList>
            <consortium name="Genoscope"/>
            <person name="Aury J.-M."/>
            <person name="Jaillon O."/>
            <person name="Duret L."/>
            <person name="Noel B."/>
            <person name="Jubin C."/>
            <person name="Porcel B.M."/>
            <person name="Segurens B."/>
            <person name="Daubin V."/>
            <person name="Anthouard V."/>
            <person name="Aiach N."/>
            <person name="Arnaiz O."/>
            <person name="Billaut A."/>
            <person name="Beisson J."/>
            <person name="Blanc I."/>
            <person name="Bouhouche K."/>
            <person name="Camara F."/>
            <person name="Duharcourt S."/>
            <person name="Guigo R."/>
            <person name="Gogendeau D."/>
            <person name="Katinka M."/>
            <person name="Keller A.-M."/>
            <person name="Kissmehl R."/>
            <person name="Klotz C."/>
            <person name="Koll F."/>
            <person name="Le Moue A."/>
            <person name="Lepere C."/>
            <person name="Malinsky S."/>
            <person name="Nowacki M."/>
            <person name="Nowak J.K."/>
            <person name="Plattner H."/>
            <person name="Poulain J."/>
            <person name="Ruiz F."/>
            <person name="Serrano V."/>
            <person name="Zagulski M."/>
            <person name="Dessen P."/>
            <person name="Betermier M."/>
            <person name="Weissenbach J."/>
            <person name="Scarpelli C."/>
            <person name="Schachter V."/>
            <person name="Sperling L."/>
            <person name="Meyer E."/>
            <person name="Cohen J."/>
            <person name="Wincker P."/>
        </authorList>
    </citation>
    <scope>NUCLEOTIDE SEQUENCE [LARGE SCALE GENOMIC DNA]</scope>
    <source>
        <strain evidence="3 4">Stock d4-2</strain>
    </source>
</reference>
<accession>A0BP18</accession>
<dbReference type="InParanoid" id="A0BP18"/>
<dbReference type="SMART" id="SM01026">
    <property type="entry name" value="Beach"/>
    <property type="match status" value="1"/>
</dbReference>
<dbReference type="PANTHER" id="PTHR13743">
    <property type="entry name" value="BEIGE/BEACH-RELATED"/>
    <property type="match status" value="1"/>
</dbReference>
<feature type="domain" description="BEACH-type PH" evidence="2">
    <location>
        <begin position="1476"/>
        <end position="1585"/>
    </location>
</feature>
<dbReference type="InterPro" id="IPR036372">
    <property type="entry name" value="BEACH_dom_sf"/>
</dbReference>
<dbReference type="InterPro" id="IPR023362">
    <property type="entry name" value="PH-BEACH_dom"/>
</dbReference>
<dbReference type="SUPFAM" id="SSF50729">
    <property type="entry name" value="PH domain-like"/>
    <property type="match status" value="1"/>
</dbReference>
<sequence length="2238" mass="264665">MQLIDAIFEDQFRPALIEHYKQNKIVRRADYLLKALQSVDQLSLEDQQQFYDHLEKQLLQCTPLQALTLIHNQNEQIVDLLLELCLTNEHVLPLLYFQHTQQLFRIINWFLRSITLTRRNFKGMFIYIKNQMYNSQLTNEKVQRFISLLQKVFAEFRYESPYASFYFNYINSGLVVDTREMKWLFGKGISLQTWLYPIPIKSEVETKIMYLMSDKKKGCQFILNGNKLVYQYVDLNCIFITNYKTAPNHEVPISLIEIPYQEWSSLSIQIQSKKFFMQESYYLYLTCGNQQLREIKIDFPQISNDSLVIEFQFFTNFYGYVTSVLIYNDGFDGNDLTCGDKDLGIQSNDHLRNLHKCHGNNKLVLCYTPLRARANFITDPINKFDGALQQFSGSYLRITQKQQFSQFCRIENFVPLLLFIKIQPYDSLLNELLTLFCQIIKTRPETQQDAIRTEYLSLIALKLNDSGLDMINNQTIELLSQLHNSIQDTKLKQQFICNLLWRIQIYKLENFSIIEDYLKFIRMIYNDNPEFCISIFGIGKILEILIYDIDPKNRLCCQEHANQMGYTNFQLPTIPYAQLIDSYLNIIDAILHNKLFQSQSKIEKSNIIDIARVFTLKCSPCFYQLLLKKLQGLFQYETKSNNPISQILIQEEVMQMLLNLLTTCSCPDVKTSCIKLIAESIRINQSPNEKEIANWIAHTLGNSAAVEVQEAYSDDEDDDFQPRKPLVNQALVFHQQEEQQNFVEEKKKQPAIQNKNIVQANRRIIDYEPLYVAIMEWMLKTRVGKTNSDTLILDENLIIKSDGGLSLLISYFEYCVDSVKGRIMQDLCMLIKWNQASAIFLLNNEEFHWWILKTLLEIQNQYNIRELAQFEFWVWDSGLKLYCNVIKAGIQNEKNGFQRLAQLQSYCRVLEEINGEQINQQATQLLMRLIYKQLLSNFSDCYKLDLFSTFWVNLYSVIFETFRLVTADPRTIENESENEHYYLFHKFSPIAFQLTISQQEMPKKWKQQFGIIQWVDHILIVNICDIVNQFCGKFSTQIISYLDDYQIVQKGILGLLEQKNPTESQKTFAAMMFEFDIGLEQGQSPIFVQVCQLFLQLNAEYFAFNVQSSENIKQLQVILNTLDKLVRTLIIASETLRDKEIEESQDKVVYSIIGSHFIFLYQMEDKIKEINYDKEIKQELLQIVKNCLFYSFKFLIVYVDCFTQILNKNESFQALIFEGYKQHKLFLMKMLNDLIRKDSSHIFDVVETKSLKLNNKLIMEKMIAAKQVFVENQTLLQKIQQSFFMNEEYYLKTKCDFEESYRIFSQKKKTLEDRLQSQRQGIEEVLFSQMISSSSTYSYDQKIQRIDSEQIYMRQARYMFKKSFNRVRVFNQWWAHPEFKAQIDKPFASIDMHYDNIVQNQIFTWKMWKYETKQKSRPLLKPKLYDYPQIDNIMQSQQQSTRIMNLADYDKKQPERQRKKIHEIIFDTIIPFYSQQHEQDEVILHRVQWIKTLTVRIGSLRISDTHLIFYFESITQKETHQSLIKFRVPEDSQLVKQWDLEQIYDIQFRRYIGRWTSLELTLLEGSTLVFNFQNGDHQKVIEKLISLKKQRTINLKPRIQSGKLDPVSVMFESKAMNKWYNYKITTFEYLMKVNKISGRSNKDLTQYPVFPWIMNDGEQLHKYRDLTKSMGALGTKDRIEVFEQRYNMIDHFNKVPQFHYGSHYSSPAIIFHYLIRLKPFSDGAKELQSGKFDLADRLFFSFIETYRNAVEELSDVRELIPEFFYLPEMFLNLTNKLGQRVNNVELPFWTQQNPYLFICAHRMELESDYVSQHICNWIDLIFGYKQKGEEAVKALNTFYYLTYENSIDWDSIKNEKQKISLESQAIHFGQCPSQIWDRAHIARGKQKIVFRIVDEKIEKRILRQKQNNPQPQSSNYQRSKSIIRIHFSSDNKVWIIRRNGECATIKLDLKDNKFDLTNQKEQPINFGKFMDENQNLFDWTCNYDELPVLNRGKQVLIGGIWDGRLLIYNNGIISEQRFEQEHTITVMRFDYKMRILATGSKDGTLIIYKVLNNSYIPISKHHHHEQSITDIFICNDLKVVITCSSDGWIHMYNQWSGKYLRSYRHPKGLPISKVCSYCTPLYGIAFYENKNIYSYSINGQFLAHLELKQYIVNQGHLKVVKDSKLTDIIVLPLCMEKKILMLTTPFLQKRNEIQLTDCQQSMNDISSFALSPDRTILAFGTSDGEFGLTVDQRIFSQD</sequence>
<dbReference type="CDD" id="cd06071">
    <property type="entry name" value="Beach"/>
    <property type="match status" value="1"/>
</dbReference>
<dbReference type="InterPro" id="IPR000409">
    <property type="entry name" value="BEACH_dom"/>
</dbReference>
<dbReference type="OMA" id="WIIRRNG"/>